<evidence type="ECO:0000256" key="6">
    <source>
        <dbReference type="ARBA" id="ARBA00022989"/>
    </source>
</evidence>
<protein>
    <recommendedName>
        <fullName evidence="9">TRAP transporter small permease protein</fullName>
    </recommendedName>
</protein>
<keyword evidence="7 9" id="KW-0472">Membrane</keyword>
<keyword evidence="2 9" id="KW-0813">Transport</keyword>
<organism evidence="11 12">
    <name type="scientific">Jannaschia donghaensis</name>
    <dbReference type="NCBI Taxonomy" id="420998"/>
    <lineage>
        <taxon>Bacteria</taxon>
        <taxon>Pseudomonadati</taxon>
        <taxon>Pseudomonadota</taxon>
        <taxon>Alphaproteobacteria</taxon>
        <taxon>Rhodobacterales</taxon>
        <taxon>Roseobacteraceae</taxon>
        <taxon>Jannaschia</taxon>
    </lineage>
</organism>
<comment type="function">
    <text evidence="9">Part of the tripartite ATP-independent periplasmic (TRAP) transport system.</text>
</comment>
<feature type="transmembrane region" description="Helical" evidence="9">
    <location>
        <begin position="49"/>
        <end position="71"/>
    </location>
</feature>
<dbReference type="InterPro" id="IPR055348">
    <property type="entry name" value="DctQ"/>
</dbReference>
<sequence>MAKRYEPTGRVGRAVHSFEETAIALLLGLMTLLTFVNVVLRYIFNASIIWSLEVILILFAWLVIFGVSYAFKITAHLGVDAVTNLLPDRGKRVCALIAGAVTIAYAFLLLKGSWDYWAPYAALNRTTGPYEWLPTGFEQTRDAAWYVTDQVPPVRWLFGWLEPLINQGEEYEKLPRVIPYVILPVGSALILFRVIQSVIAIARGDRMSLIVSHEAEDDVAEAAAALQSQPPGAVDVANVTRPRPLVEAAPYETVAPRIPAKRKV</sequence>
<evidence type="ECO:0000256" key="5">
    <source>
        <dbReference type="ARBA" id="ARBA00022692"/>
    </source>
</evidence>
<feature type="transmembrane region" description="Helical" evidence="9">
    <location>
        <begin position="21"/>
        <end position="43"/>
    </location>
</feature>
<dbReference type="PANTHER" id="PTHR35011">
    <property type="entry name" value="2,3-DIKETO-L-GULONATE TRAP TRANSPORTER SMALL PERMEASE PROTEIN YIAM"/>
    <property type="match status" value="1"/>
</dbReference>
<dbReference type="Pfam" id="PF04290">
    <property type="entry name" value="DctQ"/>
    <property type="match status" value="1"/>
</dbReference>
<evidence type="ECO:0000256" key="7">
    <source>
        <dbReference type="ARBA" id="ARBA00023136"/>
    </source>
</evidence>
<gene>
    <name evidence="11" type="ORF">JDO7802_03089</name>
</gene>
<evidence type="ECO:0000256" key="9">
    <source>
        <dbReference type="RuleBase" id="RU369079"/>
    </source>
</evidence>
<dbReference type="AlphaFoldDB" id="A0A0M6YL13"/>
<dbReference type="OrthoDB" id="7843639at2"/>
<evidence type="ECO:0000256" key="2">
    <source>
        <dbReference type="ARBA" id="ARBA00022448"/>
    </source>
</evidence>
<dbReference type="GO" id="GO:0022857">
    <property type="term" value="F:transmembrane transporter activity"/>
    <property type="evidence" value="ECO:0007669"/>
    <property type="project" value="UniProtKB-UniRule"/>
</dbReference>
<evidence type="ECO:0000256" key="1">
    <source>
        <dbReference type="ARBA" id="ARBA00004429"/>
    </source>
</evidence>
<feature type="transmembrane region" description="Helical" evidence="9">
    <location>
        <begin position="177"/>
        <end position="202"/>
    </location>
</feature>
<dbReference type="Proteomes" id="UP000049222">
    <property type="component" value="Unassembled WGS sequence"/>
</dbReference>
<proteinExistence type="inferred from homology"/>
<dbReference type="InterPro" id="IPR007387">
    <property type="entry name" value="TRAP_DctQ"/>
</dbReference>
<dbReference type="GO" id="GO:0015740">
    <property type="term" value="P:C4-dicarboxylate transport"/>
    <property type="evidence" value="ECO:0007669"/>
    <property type="project" value="TreeGrafter"/>
</dbReference>
<feature type="domain" description="Tripartite ATP-independent periplasmic transporters DctQ component" evidence="10">
    <location>
        <begin position="30"/>
        <end position="128"/>
    </location>
</feature>
<accession>A0A0M6YL13</accession>
<evidence type="ECO:0000256" key="3">
    <source>
        <dbReference type="ARBA" id="ARBA00022475"/>
    </source>
</evidence>
<reference evidence="11 12" key="1">
    <citation type="submission" date="2015-07" db="EMBL/GenBank/DDBJ databases">
        <authorList>
            <person name="Noorani M."/>
        </authorList>
    </citation>
    <scope>NUCLEOTIDE SEQUENCE [LARGE SCALE GENOMIC DNA]</scope>
    <source>
        <strain evidence="11 12">CECT 7802</strain>
    </source>
</reference>
<keyword evidence="6 9" id="KW-1133">Transmembrane helix</keyword>
<dbReference type="EMBL" id="CXSU01000012">
    <property type="protein sequence ID" value="CTQ51051.1"/>
    <property type="molecule type" value="Genomic_DNA"/>
</dbReference>
<dbReference type="RefSeq" id="WP_083481261.1">
    <property type="nucleotide sequence ID" value="NZ_CXSU01000012.1"/>
</dbReference>
<evidence type="ECO:0000313" key="11">
    <source>
        <dbReference type="EMBL" id="CTQ51051.1"/>
    </source>
</evidence>
<dbReference type="GO" id="GO:0005886">
    <property type="term" value="C:plasma membrane"/>
    <property type="evidence" value="ECO:0007669"/>
    <property type="project" value="UniProtKB-SubCell"/>
</dbReference>
<name>A0A0M6YL13_9RHOB</name>
<comment type="subcellular location">
    <subcellularLocation>
        <location evidence="1 9">Cell inner membrane</location>
        <topology evidence="1 9">Multi-pass membrane protein</topology>
    </subcellularLocation>
</comment>
<evidence type="ECO:0000313" key="12">
    <source>
        <dbReference type="Proteomes" id="UP000049222"/>
    </source>
</evidence>
<keyword evidence="12" id="KW-1185">Reference proteome</keyword>
<dbReference type="PANTHER" id="PTHR35011:SF2">
    <property type="entry name" value="2,3-DIKETO-L-GULONATE TRAP TRANSPORTER SMALL PERMEASE PROTEIN YIAM"/>
    <property type="match status" value="1"/>
</dbReference>
<comment type="subunit">
    <text evidence="9">The complex comprises the extracytoplasmic solute receptor protein and the two transmembrane proteins.</text>
</comment>
<evidence type="ECO:0000256" key="4">
    <source>
        <dbReference type="ARBA" id="ARBA00022519"/>
    </source>
</evidence>
<dbReference type="STRING" id="420998.JDO7802_03089"/>
<keyword evidence="3" id="KW-1003">Cell membrane</keyword>
<keyword evidence="5 9" id="KW-0812">Transmembrane</keyword>
<keyword evidence="4 9" id="KW-0997">Cell inner membrane</keyword>
<comment type="similarity">
    <text evidence="8 9">Belongs to the TRAP transporter small permease family.</text>
</comment>
<evidence type="ECO:0000259" key="10">
    <source>
        <dbReference type="Pfam" id="PF04290"/>
    </source>
</evidence>
<feature type="transmembrane region" description="Helical" evidence="9">
    <location>
        <begin position="92"/>
        <end position="110"/>
    </location>
</feature>
<evidence type="ECO:0000256" key="8">
    <source>
        <dbReference type="ARBA" id="ARBA00038436"/>
    </source>
</evidence>